<dbReference type="AlphaFoldDB" id="H8GBD1"/>
<dbReference type="HOGENOM" id="CLU_133803_0_0_11"/>
<protein>
    <submittedName>
        <fullName evidence="1">Uncharacterized protein</fullName>
    </submittedName>
</protein>
<organism evidence="1 2">
    <name type="scientific">Saccharomonospora azurea NA-128</name>
    <dbReference type="NCBI Taxonomy" id="882081"/>
    <lineage>
        <taxon>Bacteria</taxon>
        <taxon>Bacillati</taxon>
        <taxon>Actinomycetota</taxon>
        <taxon>Actinomycetes</taxon>
        <taxon>Pseudonocardiales</taxon>
        <taxon>Pseudonocardiaceae</taxon>
        <taxon>Saccharomonospora</taxon>
    </lineage>
</organism>
<dbReference type="OrthoDB" id="3555895at2"/>
<dbReference type="Proteomes" id="UP000004705">
    <property type="component" value="Chromosome"/>
</dbReference>
<evidence type="ECO:0000313" key="1">
    <source>
        <dbReference type="EMBL" id="EHY87653.1"/>
    </source>
</evidence>
<proteinExistence type="predicted"/>
<dbReference type="EMBL" id="CM001466">
    <property type="protein sequence ID" value="EHY87653.1"/>
    <property type="molecule type" value="Genomic_DNA"/>
</dbReference>
<reference evidence="1 2" key="1">
    <citation type="journal article" date="2012" name="Stand. Genomic Sci.">
        <title>Genome sequence of the soil bacterium Saccharomonospora azurea type strain (NA-128(T)).</title>
        <authorList>
            <person name="Klenk H.P."/>
            <person name="Held B."/>
            <person name="Lucas S."/>
            <person name="Lapidus A."/>
            <person name="Copeland A."/>
            <person name="Hammon N."/>
            <person name="Pitluck S."/>
            <person name="Goodwin L.A."/>
            <person name="Han C."/>
            <person name="Tapia R."/>
            <person name="Brambilla E.M."/>
            <person name="Potter G."/>
            <person name="Land M."/>
            <person name="Ivanova N."/>
            <person name="Rohde M."/>
            <person name="Goker M."/>
            <person name="Detter J.C."/>
            <person name="Kyrpides N.C."/>
            <person name="Woyke T."/>
        </authorList>
    </citation>
    <scope>NUCLEOTIDE SEQUENCE [LARGE SCALE GENOMIC DNA]</scope>
    <source>
        <strain evidence="1 2">NA-128</strain>
    </source>
</reference>
<dbReference type="RefSeq" id="WP_005438713.1">
    <property type="nucleotide sequence ID" value="NZ_CM001466.1"/>
</dbReference>
<name>H8GBD1_9PSEU</name>
<accession>H8GBD1</accession>
<sequence length="119" mass="13237">MGLENVWVATLTDGLIRADYIAGIETHQTPALTGKPSRWLLDVTLTVSAGSGTKDSWEVSHLHRTLAQTDVYPAQAAEELARRLHRLRRDGAAGVLRTYVRYEELSFEFSYFDAGEAAE</sequence>
<evidence type="ECO:0000313" key="2">
    <source>
        <dbReference type="Proteomes" id="UP000004705"/>
    </source>
</evidence>
<keyword evidence="2" id="KW-1185">Reference proteome</keyword>
<gene>
    <name evidence="1" type="ORF">SacazDRAFT_00705</name>
</gene>